<protein>
    <submittedName>
        <fullName evidence="3">Uncharacterized protein</fullName>
    </submittedName>
</protein>
<sequence>MSRAAALVSFVSASLLLSLGLPVTAQEAAPPVPAAPPVSPPPAPGSAPVIPVAPPLPGQLQAAPAMPPPAPGALPPAVGQEEATSPAPTGLSGLPPPTFNSAPSVPLTKPKARSSTSTSGQFIVHGDDLTLRSALSGKCEDIATELRNLLHDKQPWALPIVVLLNSGETARKAEKTASTVISQLTHGGFHIQVNVNMRPDLRPTDLRKEVIRALLAERILRDRKEITTQRKLLLPDWLFQGVLEALDYRQRARPSALFAAIFKSGKIFGIEEIIEASAADIDDALSKTIYQTSCCALVLALLDQPDSGLRVVKFLNALASDPRSERELLNQWFPNFASSEASLNKWWALQLATLASPGMAEPLSPQDTLIALEEALTFRYQAKPSEIPTSSRRVVAAVKPSAPKSLETEKPATKTAEPTPAETKVETEIATINEEPQEKRGFMSRLNPFSRRKSSDDEIAAAIEEAARVEAESSGAMPEAPEPPAGAAESALPEAPAPAPTTSGTRRKPLLDRWFDEDKPKADKPVEEPPLEEAKVTTPAPPKSATPAPTATVEKPKGEPEAKSEAEGDKKPSTLNPLNWFRGGKKEKEAKPEEPSEAPAPAPEKETKEKKTVLSQSADPLIAQLRSGRPIFALAMQEVAVEAPEEEAPAAEKKRLFGLFGKKKPKDDPAEPEAPKTQEEAPKPTKETKKAKEAPPAAEAPKEEPAKKESPEPKVDEAMPDAAAELESPKTKRQPVRLRLFGSEKKEEKAPEPEAEAQEEMPADTPPAPEPKPTAPSKPKEPAAAKPKSSKDEALVTASIPIEDYAAILKRKDLGKIMERNVNALAALQNRASVLYRPLVTEYVSAMEDILKGKTKGLDARLRDLRARTQEATKKTDAVRDLLDLHEANGAPAMSGLFEDYLKLPETIQNELPQRTDAISKYLDALDKEFSKE</sequence>
<evidence type="ECO:0000313" key="3">
    <source>
        <dbReference type="EMBL" id="MBB5036472.1"/>
    </source>
</evidence>
<feature type="region of interest" description="Disordered" evidence="1">
    <location>
        <begin position="29"/>
        <end position="120"/>
    </location>
</feature>
<feature type="compositionally biased region" description="Basic and acidic residues" evidence="1">
    <location>
        <begin position="742"/>
        <end position="752"/>
    </location>
</feature>
<feature type="compositionally biased region" description="Basic and acidic residues" evidence="1">
    <location>
        <begin position="665"/>
        <end position="693"/>
    </location>
</feature>
<keyword evidence="4" id="KW-1185">Reference proteome</keyword>
<feature type="compositionally biased region" description="Basic and acidic residues" evidence="1">
    <location>
        <begin position="509"/>
        <end position="535"/>
    </location>
</feature>
<feature type="signal peptide" evidence="2">
    <location>
        <begin position="1"/>
        <end position="25"/>
    </location>
</feature>
<dbReference type="AlphaFoldDB" id="A0A7W7YI08"/>
<feature type="chain" id="PRO_5030575964" evidence="2">
    <location>
        <begin position="26"/>
        <end position="933"/>
    </location>
</feature>
<organism evidence="3 4">
    <name type="scientific">Prosthecobacter dejongeii</name>
    <dbReference type="NCBI Taxonomy" id="48465"/>
    <lineage>
        <taxon>Bacteria</taxon>
        <taxon>Pseudomonadati</taxon>
        <taxon>Verrucomicrobiota</taxon>
        <taxon>Verrucomicrobiia</taxon>
        <taxon>Verrucomicrobiales</taxon>
        <taxon>Verrucomicrobiaceae</taxon>
        <taxon>Prosthecobacter</taxon>
    </lineage>
</organism>
<feature type="compositionally biased region" description="Pro residues" evidence="1">
    <location>
        <begin position="764"/>
        <end position="776"/>
    </location>
</feature>
<feature type="compositionally biased region" description="Pro residues" evidence="1">
    <location>
        <begin position="65"/>
        <end position="74"/>
    </location>
</feature>
<feature type="compositionally biased region" description="Basic and acidic residues" evidence="1">
    <location>
        <begin position="778"/>
        <end position="794"/>
    </location>
</feature>
<name>A0A7W7YI08_9BACT</name>
<feature type="compositionally biased region" description="Basic and acidic residues" evidence="1">
    <location>
        <begin position="603"/>
        <end position="612"/>
    </location>
</feature>
<dbReference type="Proteomes" id="UP000534294">
    <property type="component" value="Unassembled WGS sequence"/>
</dbReference>
<feature type="compositionally biased region" description="Low complexity" evidence="1">
    <location>
        <begin position="472"/>
        <end position="494"/>
    </location>
</feature>
<feature type="compositionally biased region" description="Basic and acidic residues" evidence="1">
    <location>
        <begin position="700"/>
        <end position="717"/>
    </location>
</feature>
<feature type="compositionally biased region" description="Pro residues" evidence="1">
    <location>
        <begin position="30"/>
        <end position="57"/>
    </location>
</feature>
<reference evidence="3 4" key="1">
    <citation type="submission" date="2020-08" db="EMBL/GenBank/DDBJ databases">
        <title>Genomic Encyclopedia of Type Strains, Phase IV (KMG-IV): sequencing the most valuable type-strain genomes for metagenomic binning, comparative biology and taxonomic classification.</title>
        <authorList>
            <person name="Goeker M."/>
        </authorList>
    </citation>
    <scope>NUCLEOTIDE SEQUENCE [LARGE SCALE GENOMIC DNA]</scope>
    <source>
        <strain evidence="3 4">DSM 12251</strain>
    </source>
</reference>
<feature type="compositionally biased region" description="Basic and acidic residues" evidence="1">
    <location>
        <begin position="584"/>
        <end position="594"/>
    </location>
</feature>
<feature type="region of interest" description="Disordered" evidence="1">
    <location>
        <begin position="643"/>
        <end position="794"/>
    </location>
</feature>
<dbReference type="EMBL" id="JACHIF010000001">
    <property type="protein sequence ID" value="MBB5036472.1"/>
    <property type="molecule type" value="Genomic_DNA"/>
</dbReference>
<feature type="region of interest" description="Disordered" evidence="1">
    <location>
        <begin position="399"/>
        <end position="616"/>
    </location>
</feature>
<evidence type="ECO:0000313" key="4">
    <source>
        <dbReference type="Proteomes" id="UP000534294"/>
    </source>
</evidence>
<feature type="compositionally biased region" description="Basic and acidic residues" evidence="1">
    <location>
        <begin position="554"/>
        <end position="572"/>
    </location>
</feature>
<feature type="compositionally biased region" description="Acidic residues" evidence="1">
    <location>
        <begin position="753"/>
        <end position="762"/>
    </location>
</feature>
<gene>
    <name evidence="3" type="ORF">HNQ64_000706</name>
</gene>
<feature type="compositionally biased region" description="Low complexity" evidence="1">
    <location>
        <begin position="413"/>
        <end position="422"/>
    </location>
</feature>
<accession>A0A7W7YI08</accession>
<dbReference type="RefSeq" id="WP_184205380.1">
    <property type="nucleotide sequence ID" value="NZ_JACHIF010000001.1"/>
</dbReference>
<comment type="caution">
    <text evidence="3">The sequence shown here is derived from an EMBL/GenBank/DDBJ whole genome shotgun (WGS) entry which is preliminary data.</text>
</comment>
<evidence type="ECO:0000256" key="2">
    <source>
        <dbReference type="SAM" id="SignalP"/>
    </source>
</evidence>
<evidence type="ECO:0000256" key="1">
    <source>
        <dbReference type="SAM" id="MobiDB-lite"/>
    </source>
</evidence>
<keyword evidence="2" id="KW-0732">Signal</keyword>
<proteinExistence type="predicted"/>